<reference evidence="2" key="1">
    <citation type="submission" date="2025-08" db="UniProtKB">
        <authorList>
            <consortium name="RefSeq"/>
        </authorList>
    </citation>
    <scope>IDENTIFICATION</scope>
    <source>
        <tissue evidence="2">Whole insect</tissue>
    </source>
</reference>
<accession>A0A6P7FS66</accession>
<proteinExistence type="predicted"/>
<dbReference type="InParanoid" id="A0A6P7FS66"/>
<dbReference type="RefSeq" id="XP_028135828.1">
    <property type="nucleotide sequence ID" value="XM_028280027.1"/>
</dbReference>
<feature type="region of interest" description="Disordered" evidence="1">
    <location>
        <begin position="405"/>
        <end position="426"/>
    </location>
</feature>
<evidence type="ECO:0000313" key="2">
    <source>
        <dbReference type="RefSeq" id="XP_028135828.1"/>
    </source>
</evidence>
<feature type="region of interest" description="Disordered" evidence="1">
    <location>
        <begin position="1"/>
        <end position="29"/>
    </location>
</feature>
<sequence>MSELVSGGKEPPDIDIDPGPFPSNKDENQVGNMMECTNMDIISQKQENQNVSTNLISNSPGKNGNASNNNEKVIRQVYLYTNKDTGPYHVYIENCSQSFNGKLNALKVGDIILSAFPELDSKITNIDSIGRNRIRIKLTDYKNANYLINQKNSTVFVKNNLELYIPKFILFRQGVIRDIDIEFSEEYIKSKIRQYDSHCNFDIVNVRRIKRKEETVENDSKKINYVPTKSCIVSFKCQVLPRYISINKVIKEVEHYTQKVLLCFNCLRFGHLGGQCKGHPRCGKCQESHNTKECQKIDYIPKCFSCQGNHYTTNLSVCPEFKRQKLIKEAMSFSNISFFDANKQVPKTSYADILNKRNTSHPIDSLVQPTSSTYLQPTSFSATVQNISKVNSSRQQFASHLLYNNTSNEIKGKPNKRQRPNTPDPSEQIRKEIISQVNVPSTSGGILSSPYYRKTNITDRQSEDLDPSIINVILELVMKIVNSLQQTNNLNVSESEIIQLISKHVNPDVLSNSQT</sequence>
<organism evidence="2">
    <name type="scientific">Diabrotica virgifera virgifera</name>
    <name type="common">western corn rootworm</name>
    <dbReference type="NCBI Taxonomy" id="50390"/>
    <lineage>
        <taxon>Eukaryota</taxon>
        <taxon>Metazoa</taxon>
        <taxon>Ecdysozoa</taxon>
        <taxon>Arthropoda</taxon>
        <taxon>Hexapoda</taxon>
        <taxon>Insecta</taxon>
        <taxon>Pterygota</taxon>
        <taxon>Neoptera</taxon>
        <taxon>Endopterygota</taxon>
        <taxon>Coleoptera</taxon>
        <taxon>Polyphaga</taxon>
        <taxon>Cucujiformia</taxon>
        <taxon>Chrysomeloidea</taxon>
        <taxon>Chrysomelidae</taxon>
        <taxon>Galerucinae</taxon>
        <taxon>Diabroticina</taxon>
        <taxon>Diabroticites</taxon>
        <taxon>Diabrotica</taxon>
    </lineage>
</organism>
<protein>
    <submittedName>
        <fullName evidence="2">Uncharacterized protein LOC114330598</fullName>
    </submittedName>
</protein>
<dbReference type="AlphaFoldDB" id="A0A6P7FS66"/>
<gene>
    <name evidence="2" type="primary">LOC114330598</name>
</gene>
<evidence type="ECO:0000256" key="1">
    <source>
        <dbReference type="SAM" id="MobiDB-lite"/>
    </source>
</evidence>
<name>A0A6P7FS66_DIAVI</name>